<dbReference type="AlphaFoldDB" id="A0AAW1CEK5"/>
<organism evidence="1 2">
    <name type="scientific">Rhynocoris fuscipes</name>
    <dbReference type="NCBI Taxonomy" id="488301"/>
    <lineage>
        <taxon>Eukaryota</taxon>
        <taxon>Metazoa</taxon>
        <taxon>Ecdysozoa</taxon>
        <taxon>Arthropoda</taxon>
        <taxon>Hexapoda</taxon>
        <taxon>Insecta</taxon>
        <taxon>Pterygota</taxon>
        <taxon>Neoptera</taxon>
        <taxon>Paraneoptera</taxon>
        <taxon>Hemiptera</taxon>
        <taxon>Heteroptera</taxon>
        <taxon>Panheteroptera</taxon>
        <taxon>Cimicomorpha</taxon>
        <taxon>Reduviidae</taxon>
        <taxon>Harpactorinae</taxon>
        <taxon>Harpactorini</taxon>
        <taxon>Rhynocoris</taxon>
    </lineage>
</organism>
<reference evidence="1 2" key="1">
    <citation type="submission" date="2022-12" db="EMBL/GenBank/DDBJ databases">
        <title>Chromosome-level genome assembly of true bugs.</title>
        <authorList>
            <person name="Ma L."/>
            <person name="Li H."/>
        </authorList>
    </citation>
    <scope>NUCLEOTIDE SEQUENCE [LARGE SCALE GENOMIC DNA]</scope>
    <source>
        <strain evidence="1">Lab_2022b</strain>
    </source>
</reference>
<keyword evidence="2" id="KW-1185">Reference proteome</keyword>
<dbReference type="EMBL" id="JAPXFL010000082">
    <property type="protein sequence ID" value="KAK9496451.1"/>
    <property type="molecule type" value="Genomic_DNA"/>
</dbReference>
<gene>
    <name evidence="1" type="ORF">O3M35_013259</name>
</gene>
<evidence type="ECO:0000313" key="2">
    <source>
        <dbReference type="Proteomes" id="UP001461498"/>
    </source>
</evidence>
<dbReference type="Proteomes" id="UP001461498">
    <property type="component" value="Unassembled WGS sequence"/>
</dbReference>
<evidence type="ECO:0000313" key="1">
    <source>
        <dbReference type="EMBL" id="KAK9496451.1"/>
    </source>
</evidence>
<protein>
    <submittedName>
        <fullName evidence="1">Uncharacterized protein</fullName>
    </submittedName>
</protein>
<proteinExistence type="predicted"/>
<comment type="caution">
    <text evidence="1">The sequence shown here is derived from an EMBL/GenBank/DDBJ whole genome shotgun (WGS) entry which is preliminary data.</text>
</comment>
<name>A0AAW1CEK5_9HEMI</name>
<accession>A0AAW1CEK5</accession>
<sequence length="52" mass="5968">MKIFDFQISTEIYVLSLSEPILDIFGMTSVCVRGCVEMFVSCITEKRLVVEF</sequence>